<dbReference type="EMBL" id="DF144260">
    <property type="protein sequence ID" value="GAA56446.1"/>
    <property type="molecule type" value="Genomic_DNA"/>
</dbReference>
<reference key="2">
    <citation type="submission" date="2011-10" db="EMBL/GenBank/DDBJ databases">
        <title>The genome and transcriptome sequence of Clonorchis sinensis provide insights into the carcinogenic liver fluke.</title>
        <authorList>
            <person name="Wang X."/>
            <person name="Huang Y."/>
            <person name="Chen W."/>
            <person name="Liu H."/>
            <person name="Guo L."/>
            <person name="Chen Y."/>
            <person name="Luo F."/>
            <person name="Zhou W."/>
            <person name="Sun J."/>
            <person name="Mao Q."/>
            <person name="Liang P."/>
            <person name="Zhou C."/>
            <person name="Tian Y."/>
            <person name="Men J."/>
            <person name="Lv X."/>
            <person name="Huang L."/>
            <person name="Zhou J."/>
            <person name="Hu Y."/>
            <person name="Li R."/>
            <person name="Zhang F."/>
            <person name="Lei H."/>
            <person name="Li X."/>
            <person name="Hu X."/>
            <person name="Liang C."/>
            <person name="Xu J."/>
            <person name="Wu Z."/>
            <person name="Yu X."/>
        </authorList>
    </citation>
    <scope>NUCLEOTIDE SEQUENCE</scope>
    <source>
        <strain>Henan</strain>
    </source>
</reference>
<name>G7YU16_CLOSI</name>
<feature type="region of interest" description="Disordered" evidence="1">
    <location>
        <begin position="314"/>
        <end position="345"/>
    </location>
</feature>
<proteinExistence type="predicted"/>
<evidence type="ECO:0000256" key="1">
    <source>
        <dbReference type="SAM" id="MobiDB-lite"/>
    </source>
</evidence>
<dbReference type="Proteomes" id="UP000008909">
    <property type="component" value="Unassembled WGS sequence"/>
</dbReference>
<sequence>MFCDIAAEDLPYDLQQHMPRTNRSVFFMHNSTPPIVYRRGIHAFPPQNQQLHSVTSARNISRNHMQRFVLETCATGSVHAMRTPGDNDSPKAGVLGSVFGWKWARWLWVEHEFTDRKLDTERVLQLNDDYVDGKQKVHDLNPSEQSCTSPILTYVVYGVCQFDWLIQIVVNTCLRRITSASLQCDVERVRAFITHGCSDARYRNQVHRTVECYRSASLQCDVKRVRAFITHGYSDARYTGTKYIAMWNVTVPACPQYYYQSATNADKVLFLCNILGDLKRLKGPVSFNTAVDIVVFLTGMVSRLRPWTSITTTNNRKRMSAAHGGQVDIKSKRSRPNKQRLSASQRGKLMTVVHPRKGYSKRFASSKLLVIPVRSRPIPSTDFTSSSPNDHPVLDKCKILRAQIHSDPDDIAAGEMMPPEILVTLKVRIMMITVLDCSQWFFCWQTHFDMFSIVSRYVNWQLASQSL</sequence>
<reference evidence="2" key="1">
    <citation type="journal article" date="2011" name="Genome Biol.">
        <title>The draft genome of the carcinogenic human liver fluke Clonorchis sinensis.</title>
        <authorList>
            <person name="Wang X."/>
            <person name="Chen W."/>
            <person name="Huang Y."/>
            <person name="Sun J."/>
            <person name="Men J."/>
            <person name="Liu H."/>
            <person name="Luo F."/>
            <person name="Guo L."/>
            <person name="Lv X."/>
            <person name="Deng C."/>
            <person name="Zhou C."/>
            <person name="Fan Y."/>
            <person name="Li X."/>
            <person name="Huang L."/>
            <person name="Hu Y."/>
            <person name="Liang C."/>
            <person name="Hu X."/>
            <person name="Xu J."/>
            <person name="Yu X."/>
        </authorList>
    </citation>
    <scope>NUCLEOTIDE SEQUENCE [LARGE SCALE GENOMIC DNA]</scope>
    <source>
        <strain evidence="2">Henan</strain>
    </source>
</reference>
<gene>
    <name evidence="2" type="ORF">CLF_110910</name>
</gene>
<evidence type="ECO:0000313" key="2">
    <source>
        <dbReference type="EMBL" id="GAA56446.1"/>
    </source>
</evidence>
<organism evidence="2 3">
    <name type="scientific">Clonorchis sinensis</name>
    <name type="common">Chinese liver fluke</name>
    <dbReference type="NCBI Taxonomy" id="79923"/>
    <lineage>
        <taxon>Eukaryota</taxon>
        <taxon>Metazoa</taxon>
        <taxon>Spiralia</taxon>
        <taxon>Lophotrochozoa</taxon>
        <taxon>Platyhelminthes</taxon>
        <taxon>Trematoda</taxon>
        <taxon>Digenea</taxon>
        <taxon>Opisthorchiida</taxon>
        <taxon>Opisthorchiata</taxon>
        <taxon>Opisthorchiidae</taxon>
        <taxon>Clonorchis</taxon>
    </lineage>
</organism>
<protein>
    <submittedName>
        <fullName evidence="2">Uncharacterized protein</fullName>
    </submittedName>
</protein>
<dbReference type="AlphaFoldDB" id="G7YU16"/>
<accession>G7YU16</accession>
<keyword evidence="3" id="KW-1185">Reference proteome</keyword>
<evidence type="ECO:0000313" key="3">
    <source>
        <dbReference type="Proteomes" id="UP000008909"/>
    </source>
</evidence>